<comment type="caution">
    <text evidence="14">The sequence shown here is derived from an EMBL/GenBank/DDBJ whole genome shotgun (WGS) entry which is preliminary data.</text>
</comment>
<comment type="catalytic activity">
    <reaction evidence="1">
        <text>Hydrolysis of terminal, non-reducing beta-D-mannose residues in beta-D-mannosides.</text>
        <dbReference type="EC" id="3.2.1.25"/>
    </reaction>
</comment>
<dbReference type="GO" id="GO:0006516">
    <property type="term" value="P:glycoprotein catabolic process"/>
    <property type="evidence" value="ECO:0007669"/>
    <property type="project" value="TreeGrafter"/>
</dbReference>
<name>A0AAN6RV75_9PEZI</name>
<evidence type="ECO:0000256" key="3">
    <source>
        <dbReference type="ARBA" id="ARBA00012754"/>
    </source>
</evidence>
<evidence type="ECO:0000256" key="6">
    <source>
        <dbReference type="ARBA" id="ARBA00023295"/>
    </source>
</evidence>
<dbReference type="InterPro" id="IPR008979">
    <property type="entry name" value="Galactose-bd-like_sf"/>
</dbReference>
<evidence type="ECO:0000259" key="11">
    <source>
        <dbReference type="Pfam" id="PF00703"/>
    </source>
</evidence>
<evidence type="ECO:0000256" key="2">
    <source>
        <dbReference type="ARBA" id="ARBA00004740"/>
    </source>
</evidence>
<dbReference type="InterPro" id="IPR006102">
    <property type="entry name" value="Ig-like_GH2"/>
</dbReference>
<protein>
    <recommendedName>
        <fullName evidence="9">Beta-mannosidase B</fullName>
        <ecNumber evidence="3">3.2.1.25</ecNumber>
    </recommendedName>
    <alternativeName>
        <fullName evidence="10">Mannanase B</fullName>
    </alternativeName>
</protein>
<dbReference type="GO" id="GO:0000272">
    <property type="term" value="P:polysaccharide catabolic process"/>
    <property type="evidence" value="ECO:0007669"/>
    <property type="project" value="UniProtKB-KW"/>
</dbReference>
<dbReference type="GO" id="GO:0004567">
    <property type="term" value="F:beta-mannosidase activity"/>
    <property type="evidence" value="ECO:0007669"/>
    <property type="project" value="UniProtKB-EC"/>
</dbReference>
<evidence type="ECO:0000256" key="7">
    <source>
        <dbReference type="ARBA" id="ARBA00023326"/>
    </source>
</evidence>
<dbReference type="InterPro" id="IPR017853">
    <property type="entry name" value="GH"/>
</dbReference>
<evidence type="ECO:0000259" key="13">
    <source>
        <dbReference type="Pfam" id="PF22666"/>
    </source>
</evidence>
<dbReference type="EC" id="3.2.1.25" evidence="3"/>
<dbReference type="Pfam" id="PF00703">
    <property type="entry name" value="Glyco_hydro_2"/>
    <property type="match status" value="1"/>
</dbReference>
<evidence type="ECO:0000256" key="8">
    <source>
        <dbReference type="ARBA" id="ARBA00038429"/>
    </source>
</evidence>
<dbReference type="InterPro" id="IPR054593">
    <property type="entry name" value="Beta-mannosidase-like_N2"/>
</dbReference>
<keyword evidence="6" id="KW-0326">Glycosidase</keyword>
<dbReference type="InterPro" id="IPR013783">
    <property type="entry name" value="Ig-like_fold"/>
</dbReference>
<dbReference type="InterPro" id="IPR050887">
    <property type="entry name" value="Beta-mannosidase_GH2"/>
</dbReference>
<keyword evidence="15" id="KW-1185">Reference proteome</keyword>
<evidence type="ECO:0000313" key="14">
    <source>
        <dbReference type="EMBL" id="KAK3904235.1"/>
    </source>
</evidence>
<evidence type="ECO:0000313" key="15">
    <source>
        <dbReference type="Proteomes" id="UP001303889"/>
    </source>
</evidence>
<feature type="domain" description="Glycoside hydrolase family 2 immunoglobulin-like beta-sandwich" evidence="11">
    <location>
        <begin position="195"/>
        <end position="308"/>
    </location>
</feature>
<proteinExistence type="inferred from homology"/>
<dbReference type="Pfam" id="PF17786">
    <property type="entry name" value="Mannosidase_ig"/>
    <property type="match status" value="1"/>
</dbReference>
<dbReference type="Gene3D" id="3.20.20.80">
    <property type="entry name" value="Glycosidases"/>
    <property type="match status" value="1"/>
</dbReference>
<dbReference type="PANTHER" id="PTHR43730:SF1">
    <property type="entry name" value="BETA-MANNOSIDASE"/>
    <property type="match status" value="1"/>
</dbReference>
<dbReference type="PANTHER" id="PTHR43730">
    <property type="entry name" value="BETA-MANNOSIDASE"/>
    <property type="match status" value="1"/>
</dbReference>
<organism evidence="14 15">
    <name type="scientific">Staphylotrichum tortipilum</name>
    <dbReference type="NCBI Taxonomy" id="2831512"/>
    <lineage>
        <taxon>Eukaryota</taxon>
        <taxon>Fungi</taxon>
        <taxon>Dikarya</taxon>
        <taxon>Ascomycota</taxon>
        <taxon>Pezizomycotina</taxon>
        <taxon>Sordariomycetes</taxon>
        <taxon>Sordariomycetidae</taxon>
        <taxon>Sordariales</taxon>
        <taxon>Chaetomiaceae</taxon>
        <taxon>Staphylotrichum</taxon>
    </lineage>
</organism>
<reference evidence="14" key="1">
    <citation type="journal article" date="2023" name="Mol. Phylogenet. Evol.">
        <title>Genome-scale phylogeny and comparative genomics of the fungal order Sordariales.</title>
        <authorList>
            <person name="Hensen N."/>
            <person name="Bonometti L."/>
            <person name="Westerberg I."/>
            <person name="Brannstrom I.O."/>
            <person name="Guillou S."/>
            <person name="Cros-Aarteil S."/>
            <person name="Calhoun S."/>
            <person name="Haridas S."/>
            <person name="Kuo A."/>
            <person name="Mondo S."/>
            <person name="Pangilinan J."/>
            <person name="Riley R."/>
            <person name="LaButti K."/>
            <person name="Andreopoulos B."/>
            <person name="Lipzen A."/>
            <person name="Chen C."/>
            <person name="Yan M."/>
            <person name="Daum C."/>
            <person name="Ng V."/>
            <person name="Clum A."/>
            <person name="Steindorff A."/>
            <person name="Ohm R.A."/>
            <person name="Martin F."/>
            <person name="Silar P."/>
            <person name="Natvig D.O."/>
            <person name="Lalanne C."/>
            <person name="Gautier V."/>
            <person name="Ament-Velasquez S.L."/>
            <person name="Kruys A."/>
            <person name="Hutchinson M.I."/>
            <person name="Powell A.J."/>
            <person name="Barry K."/>
            <person name="Miller A.N."/>
            <person name="Grigoriev I.V."/>
            <person name="Debuchy R."/>
            <person name="Gladieux P."/>
            <person name="Hiltunen Thoren M."/>
            <person name="Johannesson H."/>
        </authorList>
    </citation>
    <scope>NUCLEOTIDE SEQUENCE</scope>
    <source>
        <strain evidence="14">CBS 103.79</strain>
    </source>
</reference>
<reference evidence="14" key="2">
    <citation type="submission" date="2023-05" db="EMBL/GenBank/DDBJ databases">
        <authorList>
            <consortium name="Lawrence Berkeley National Laboratory"/>
            <person name="Steindorff A."/>
            <person name="Hensen N."/>
            <person name="Bonometti L."/>
            <person name="Westerberg I."/>
            <person name="Brannstrom I.O."/>
            <person name="Guillou S."/>
            <person name="Cros-Aarteil S."/>
            <person name="Calhoun S."/>
            <person name="Haridas S."/>
            <person name="Kuo A."/>
            <person name="Mondo S."/>
            <person name="Pangilinan J."/>
            <person name="Riley R."/>
            <person name="Labutti K."/>
            <person name="Andreopoulos B."/>
            <person name="Lipzen A."/>
            <person name="Chen C."/>
            <person name="Yanf M."/>
            <person name="Daum C."/>
            <person name="Ng V."/>
            <person name="Clum A."/>
            <person name="Ohm R."/>
            <person name="Martin F."/>
            <person name="Silar P."/>
            <person name="Natvig D."/>
            <person name="Lalanne C."/>
            <person name="Gautier V."/>
            <person name="Ament-Velasquez S.L."/>
            <person name="Kruys A."/>
            <person name="Hutchinson M.I."/>
            <person name="Powell A.J."/>
            <person name="Barry K."/>
            <person name="Miller A.N."/>
            <person name="Grigoriev I.V."/>
            <person name="Debuchy R."/>
            <person name="Gladieux P."/>
            <person name="Thoren M.H."/>
            <person name="Johannesson H."/>
        </authorList>
    </citation>
    <scope>NUCLEOTIDE SEQUENCE</scope>
    <source>
        <strain evidence="14">CBS 103.79</strain>
    </source>
</reference>
<feature type="domain" description="Beta-mannosidase-like galactose-binding" evidence="13">
    <location>
        <begin position="12"/>
        <end position="185"/>
    </location>
</feature>
<dbReference type="Gene3D" id="2.60.120.260">
    <property type="entry name" value="Galactose-binding domain-like"/>
    <property type="match status" value="1"/>
</dbReference>
<dbReference type="InterPro" id="IPR041447">
    <property type="entry name" value="Mannosidase_ig"/>
</dbReference>
<evidence type="ECO:0000256" key="4">
    <source>
        <dbReference type="ARBA" id="ARBA00022801"/>
    </source>
</evidence>
<dbReference type="SUPFAM" id="SSF49303">
    <property type="entry name" value="beta-Galactosidase/glucuronidase domain"/>
    <property type="match status" value="2"/>
</dbReference>
<keyword evidence="5" id="KW-0119">Carbohydrate metabolism</keyword>
<evidence type="ECO:0000256" key="5">
    <source>
        <dbReference type="ARBA" id="ARBA00023277"/>
    </source>
</evidence>
<evidence type="ECO:0000256" key="1">
    <source>
        <dbReference type="ARBA" id="ARBA00000829"/>
    </source>
</evidence>
<dbReference type="SUPFAM" id="SSF51445">
    <property type="entry name" value="(Trans)glycosidases"/>
    <property type="match status" value="1"/>
</dbReference>
<dbReference type="FunFam" id="3.20.20.80:FF:000050">
    <property type="entry name" value="Beta-mannosidase B"/>
    <property type="match status" value="1"/>
</dbReference>
<accession>A0AAN6RV75</accession>
<keyword evidence="7" id="KW-0624">Polysaccharide degradation</keyword>
<dbReference type="FunFam" id="2.60.120.260:FF:000118">
    <property type="entry name" value="Beta-mannosidase B"/>
    <property type="match status" value="1"/>
</dbReference>
<dbReference type="Gene3D" id="2.60.40.10">
    <property type="entry name" value="Immunoglobulins"/>
    <property type="match status" value="1"/>
</dbReference>
<evidence type="ECO:0000259" key="12">
    <source>
        <dbReference type="Pfam" id="PF17786"/>
    </source>
</evidence>
<dbReference type="InterPro" id="IPR036156">
    <property type="entry name" value="Beta-gal/glucu_dom_sf"/>
</dbReference>
<dbReference type="Proteomes" id="UP001303889">
    <property type="component" value="Unassembled WGS sequence"/>
</dbReference>
<dbReference type="EMBL" id="MU855407">
    <property type="protein sequence ID" value="KAK3904235.1"/>
    <property type="molecule type" value="Genomic_DNA"/>
</dbReference>
<feature type="domain" description="Mannosidase Ig/CBM-like" evidence="12">
    <location>
        <begin position="709"/>
        <end position="801"/>
    </location>
</feature>
<dbReference type="AlphaFoldDB" id="A0AAN6RV75"/>
<dbReference type="SUPFAM" id="SSF49785">
    <property type="entry name" value="Galactose-binding domain-like"/>
    <property type="match status" value="1"/>
</dbReference>
<dbReference type="Pfam" id="PF22666">
    <property type="entry name" value="Glyco_hydro_2_N2"/>
    <property type="match status" value="1"/>
</dbReference>
<comment type="similarity">
    <text evidence="8">Belongs to the glycosyl hydrolase 2 family. Beta-mannosidase B subfamily.</text>
</comment>
<comment type="pathway">
    <text evidence="2">Glycan metabolism; N-glycan degradation.</text>
</comment>
<evidence type="ECO:0000256" key="10">
    <source>
        <dbReference type="ARBA" id="ARBA00041614"/>
    </source>
</evidence>
<evidence type="ECO:0000256" key="9">
    <source>
        <dbReference type="ARBA" id="ARBA00041069"/>
    </source>
</evidence>
<gene>
    <name evidence="14" type="ORF">C8A05DRAFT_13875</name>
</gene>
<keyword evidence="4" id="KW-0378">Hydrolase</keyword>
<sequence>MIQHTEILSSGWEFKCDTDDTWRPVSQVPSNVHTELMEHGLIPDPFKGTNELDASWVADRTWRYRTAFMTPSESRTQGAHVDLVFEGLDTFAVATLNGRTMLESDNMFIAHRVSITDLLAEGTSTNTLEIVFEPARQRGLELVKAHPDHDFIVHQTEVSRGPVRKAQYHWGWDWGPILLTCGPWKPVRLETYLSRIEDIRVDYELRLDQGGPSLLDTTIHADILGAGTAVEFELAFPGEKVVTIRETNNAPTTAASRQHASTTITLKNPQLWWPRGYGPQHLYKLRVRSIAEDGLTVLAEERKNIGFRKVELIQENDEFGKSFYFRINGVDVFSGGSCWIPADSFLPRISSQRYRDWMEVLADGNQNMVRVWGGGVYEPDAFYTACDELGILVWQDFMFACASYPTYPAFLDSVETEARQNLRRLRHHPSIILWCGNNEDYQLIERYNLTYNFHSDKDPQSWLKSNFPARYIYEHLLPTLVRDECSTTLYHPGSPWGNGTSTTLRVDPTVGDVHQWELWNGEAKPWQLLPHMGGRFISEFGMVAYPHVATVERFVTDPAERYAGSATMDFHNKAVMHERRLLAYIGENFRLGEWARDLPAFGHLTQVLQADALAGGYKSWRRHWGREGARGCGGVLVWQLNDCWPVVSWAIVDYYMVKKPAYYAIKRAMAPLAVGVARKFHDWTARPADELWRRNTGHVNPRAALTDIKFDVWVASSRLESDKGRLVVRFVSVRTGEDVREKIEQEVEVRPNGCTEVLTSCRFEWDEAAIAVPEHFVIHAALWVGGVQVSNDTSWPDPIKYLDFPDRDITVTRRSQGCFQVSAERPVKGFVIAEKEGVRLSDNGFDLIPGNEPRLVQVEGSSDELTWTFVGRKQQ</sequence>